<gene>
    <name evidence="9" type="ORF">RISK_003098</name>
</gene>
<organism evidence="9 10">
    <name type="scientific">Rhodopirellula islandica</name>
    <dbReference type="NCBI Taxonomy" id="595434"/>
    <lineage>
        <taxon>Bacteria</taxon>
        <taxon>Pseudomonadati</taxon>
        <taxon>Planctomycetota</taxon>
        <taxon>Planctomycetia</taxon>
        <taxon>Pirellulales</taxon>
        <taxon>Pirellulaceae</taxon>
        <taxon>Rhodopirellula</taxon>
    </lineage>
</organism>
<dbReference type="GO" id="GO:0015031">
    <property type="term" value="P:protein transport"/>
    <property type="evidence" value="ECO:0007669"/>
    <property type="project" value="UniProtKB-KW"/>
</dbReference>
<evidence type="ECO:0000313" key="9">
    <source>
        <dbReference type="EMBL" id="KLU04830.1"/>
    </source>
</evidence>
<proteinExistence type="inferred from homology"/>
<evidence type="ECO:0000256" key="1">
    <source>
        <dbReference type="ARBA" id="ARBA00004162"/>
    </source>
</evidence>
<accession>A0A0J1BE62</accession>
<name>A0A0J1BE62_RHOIS</name>
<dbReference type="OrthoDB" id="9793581at2"/>
<evidence type="ECO:0000256" key="4">
    <source>
        <dbReference type="ARBA" id="ARBA00022692"/>
    </source>
</evidence>
<evidence type="ECO:0000256" key="3">
    <source>
        <dbReference type="ARBA" id="ARBA00022475"/>
    </source>
</evidence>
<dbReference type="PATRIC" id="fig|595434.4.peg.2952"/>
<dbReference type="AlphaFoldDB" id="A0A0J1BE62"/>
<keyword evidence="10" id="KW-1185">Reference proteome</keyword>
<evidence type="ECO:0000313" key="10">
    <source>
        <dbReference type="Proteomes" id="UP000036367"/>
    </source>
</evidence>
<comment type="caution">
    <text evidence="9">The sequence shown here is derived from an EMBL/GenBank/DDBJ whole genome shotgun (WGS) entry which is preliminary data.</text>
</comment>
<comment type="similarity">
    <text evidence="2 7">Belongs to the ExbD/TolR family.</text>
</comment>
<keyword evidence="4 7" id="KW-0812">Transmembrane</keyword>
<dbReference type="PANTHER" id="PTHR30558:SF3">
    <property type="entry name" value="BIOPOLYMER TRANSPORT PROTEIN EXBD-RELATED"/>
    <property type="match status" value="1"/>
</dbReference>
<evidence type="ECO:0000256" key="5">
    <source>
        <dbReference type="ARBA" id="ARBA00022989"/>
    </source>
</evidence>
<evidence type="ECO:0000256" key="2">
    <source>
        <dbReference type="ARBA" id="ARBA00005811"/>
    </source>
</evidence>
<sequence length="132" mass="14629">MKRNRGTEEATINLTPMIDVVFLLVIFFMVSSKMDASDSGVQVNVASADMQSMARTPDQRIVEVRNDGSLMLDGTPMSSEQLTETLKQQRSVYPGLQVSVRGDSDSSLHHVVKVMRQIELAGVQKMGVSERR</sequence>
<keyword evidence="7" id="KW-0813">Transport</keyword>
<feature type="transmembrane region" description="Helical" evidence="8">
    <location>
        <begin position="12"/>
        <end position="30"/>
    </location>
</feature>
<dbReference type="RefSeq" id="WP_047814648.1">
    <property type="nucleotide sequence ID" value="NZ_LECT01000025.1"/>
</dbReference>
<comment type="subcellular location">
    <subcellularLocation>
        <location evidence="1">Cell membrane</location>
        <topology evidence="1">Single-pass membrane protein</topology>
    </subcellularLocation>
    <subcellularLocation>
        <location evidence="7">Cell membrane</location>
        <topology evidence="7">Single-pass type II membrane protein</topology>
    </subcellularLocation>
</comment>
<keyword evidence="3" id="KW-1003">Cell membrane</keyword>
<protein>
    <submittedName>
        <fullName evidence="9">Biopolymer transport protein ExbD/TolR</fullName>
    </submittedName>
</protein>
<keyword evidence="6 8" id="KW-0472">Membrane</keyword>
<dbReference type="PANTHER" id="PTHR30558">
    <property type="entry name" value="EXBD MEMBRANE COMPONENT OF PMF-DRIVEN MACROMOLECULE IMPORT SYSTEM"/>
    <property type="match status" value="1"/>
</dbReference>
<dbReference type="InterPro" id="IPR003400">
    <property type="entry name" value="ExbD"/>
</dbReference>
<dbReference type="EMBL" id="LECT01000025">
    <property type="protein sequence ID" value="KLU04830.1"/>
    <property type="molecule type" value="Genomic_DNA"/>
</dbReference>
<dbReference type="Proteomes" id="UP000036367">
    <property type="component" value="Unassembled WGS sequence"/>
</dbReference>
<dbReference type="GO" id="GO:0005886">
    <property type="term" value="C:plasma membrane"/>
    <property type="evidence" value="ECO:0007669"/>
    <property type="project" value="UniProtKB-SubCell"/>
</dbReference>
<keyword evidence="5 8" id="KW-1133">Transmembrane helix</keyword>
<evidence type="ECO:0000256" key="6">
    <source>
        <dbReference type="ARBA" id="ARBA00023136"/>
    </source>
</evidence>
<evidence type="ECO:0000256" key="8">
    <source>
        <dbReference type="SAM" id="Phobius"/>
    </source>
</evidence>
<evidence type="ECO:0000256" key="7">
    <source>
        <dbReference type="RuleBase" id="RU003879"/>
    </source>
</evidence>
<dbReference type="STRING" id="595434.RISK_003098"/>
<reference evidence="9" key="1">
    <citation type="submission" date="2015-05" db="EMBL/GenBank/DDBJ databases">
        <title>Permanent draft genome of Rhodopirellula islandicus K833.</title>
        <authorList>
            <person name="Kizina J."/>
            <person name="Richter M."/>
            <person name="Glockner F.O."/>
            <person name="Harder J."/>
        </authorList>
    </citation>
    <scope>NUCLEOTIDE SEQUENCE [LARGE SCALE GENOMIC DNA]</scope>
    <source>
        <strain evidence="9">K833</strain>
    </source>
</reference>
<keyword evidence="7" id="KW-0653">Protein transport</keyword>
<dbReference type="Pfam" id="PF02472">
    <property type="entry name" value="ExbD"/>
    <property type="match status" value="1"/>
</dbReference>
<dbReference type="GO" id="GO:0022857">
    <property type="term" value="F:transmembrane transporter activity"/>
    <property type="evidence" value="ECO:0007669"/>
    <property type="project" value="InterPro"/>
</dbReference>
<dbReference type="Gene3D" id="3.30.420.270">
    <property type="match status" value="1"/>
</dbReference>